<dbReference type="GO" id="GO:0033290">
    <property type="term" value="C:eukaryotic 48S preinitiation complex"/>
    <property type="evidence" value="ECO:0007669"/>
    <property type="project" value="TreeGrafter"/>
</dbReference>
<dbReference type="FunFam" id="1.10.150.190:FF:000003">
    <property type="entry name" value="Eukaryotic translation initiation factor 2 subunit alpha"/>
    <property type="match status" value="1"/>
</dbReference>
<dbReference type="FunFam" id="3.30.70.1130:FF:000001">
    <property type="entry name" value="Eukaryotic translation initiation factor 2 subunit 1"/>
    <property type="match status" value="1"/>
</dbReference>
<dbReference type="STRING" id="2769.R7QN29"/>
<comment type="similarity">
    <text evidence="1">Belongs to the eIF-2-alpha family.</text>
</comment>
<dbReference type="Gene3D" id="2.40.50.140">
    <property type="entry name" value="Nucleic acid-binding proteins"/>
    <property type="match status" value="1"/>
</dbReference>
<dbReference type="SMART" id="SM00316">
    <property type="entry name" value="S1"/>
    <property type="match status" value="1"/>
</dbReference>
<evidence type="ECO:0000259" key="6">
    <source>
        <dbReference type="PROSITE" id="PS50126"/>
    </source>
</evidence>
<dbReference type="SUPFAM" id="SSF116742">
    <property type="entry name" value="eIF2alpha middle domain-like"/>
    <property type="match status" value="1"/>
</dbReference>
<evidence type="ECO:0000256" key="5">
    <source>
        <dbReference type="SAM" id="MobiDB-lite"/>
    </source>
</evidence>
<dbReference type="PANTHER" id="PTHR10602">
    <property type="entry name" value="EUKARYOTIC TRANSLATION INITIATION FACTOR 2 SUBUNIT 1"/>
    <property type="match status" value="1"/>
</dbReference>
<dbReference type="Gramene" id="CDF39912">
    <property type="protein sequence ID" value="CDF39912"/>
    <property type="gene ID" value="CHC_T00009249001"/>
</dbReference>
<gene>
    <name evidence="7" type="ORF">CHC_T00009249001</name>
</gene>
<dbReference type="InterPro" id="IPR003029">
    <property type="entry name" value="S1_domain"/>
</dbReference>
<accession>R7QN29</accession>
<dbReference type="RefSeq" id="XP_005710206.1">
    <property type="nucleotide sequence ID" value="XM_005710149.1"/>
</dbReference>
<dbReference type="PANTHER" id="PTHR10602:SF0">
    <property type="entry name" value="EUKARYOTIC TRANSLATION INITIATION FACTOR 2 SUBUNIT 1"/>
    <property type="match status" value="1"/>
</dbReference>
<evidence type="ECO:0000313" key="8">
    <source>
        <dbReference type="Proteomes" id="UP000012073"/>
    </source>
</evidence>
<dbReference type="Gene3D" id="1.10.150.190">
    <property type="entry name" value="Translation initiation factor 2, subunit 1, domain 2"/>
    <property type="match status" value="1"/>
</dbReference>
<sequence length="309" mass="35145">MAAKSVNLECRMYENEFPEADDVVMVLVKEIQDMGGYVHLLEYNNCQGMIMLSELSRRRIRSVNKLLKVGRQEVAAVVRVDKDKGYIDLSKRRVAPEDISKIEEKWNKSRTVHSIVRHVAETVGIDMIHLYQRWGWPLYKKYGHAYDGFRMAVNDPDSVLEGLEITDREREELLRNVTRRLTPQPIKLRADIEVTCYQFEGIDAVKAALKAGEAAGTEECPIKIKLVAPPLYVVTTASLQKRVGINALSTALDVVKKEIIKRKGKFVLKIEPRTVSEKDDRDFSSMMTELENVNKEVAGDDDSSESDSE</sequence>
<feature type="region of interest" description="Disordered" evidence="5">
    <location>
        <begin position="276"/>
        <end position="309"/>
    </location>
</feature>
<evidence type="ECO:0000256" key="1">
    <source>
        <dbReference type="ARBA" id="ARBA00007223"/>
    </source>
</evidence>
<reference evidence="8" key="1">
    <citation type="journal article" date="2013" name="Proc. Natl. Acad. Sci. U.S.A.">
        <title>Genome structure and metabolic features in the red seaweed Chondrus crispus shed light on evolution of the Archaeplastida.</title>
        <authorList>
            <person name="Collen J."/>
            <person name="Porcel B."/>
            <person name="Carre W."/>
            <person name="Ball S.G."/>
            <person name="Chaparro C."/>
            <person name="Tonon T."/>
            <person name="Barbeyron T."/>
            <person name="Michel G."/>
            <person name="Noel B."/>
            <person name="Valentin K."/>
            <person name="Elias M."/>
            <person name="Artiguenave F."/>
            <person name="Arun A."/>
            <person name="Aury J.M."/>
            <person name="Barbosa-Neto J.F."/>
            <person name="Bothwell J.H."/>
            <person name="Bouget F.Y."/>
            <person name="Brillet L."/>
            <person name="Cabello-Hurtado F."/>
            <person name="Capella-Gutierrez S."/>
            <person name="Charrier B."/>
            <person name="Cladiere L."/>
            <person name="Cock J.M."/>
            <person name="Coelho S.M."/>
            <person name="Colleoni C."/>
            <person name="Czjzek M."/>
            <person name="Da Silva C."/>
            <person name="Delage L."/>
            <person name="Denoeud F."/>
            <person name="Deschamps P."/>
            <person name="Dittami S.M."/>
            <person name="Gabaldon T."/>
            <person name="Gachon C.M."/>
            <person name="Groisillier A."/>
            <person name="Herve C."/>
            <person name="Jabbari K."/>
            <person name="Katinka M."/>
            <person name="Kloareg B."/>
            <person name="Kowalczyk N."/>
            <person name="Labadie K."/>
            <person name="Leblanc C."/>
            <person name="Lopez P.J."/>
            <person name="McLachlan D.H."/>
            <person name="Meslet-Cladiere L."/>
            <person name="Moustafa A."/>
            <person name="Nehr Z."/>
            <person name="Nyvall Collen P."/>
            <person name="Panaud O."/>
            <person name="Partensky F."/>
            <person name="Poulain J."/>
            <person name="Rensing S.A."/>
            <person name="Rousvoal S."/>
            <person name="Samson G."/>
            <person name="Symeonidi A."/>
            <person name="Weissenbach J."/>
            <person name="Zambounis A."/>
            <person name="Wincker P."/>
            <person name="Boyen C."/>
        </authorList>
    </citation>
    <scope>NUCLEOTIDE SEQUENCE [LARGE SCALE GENOMIC DNA]</scope>
    <source>
        <strain evidence="8">cv. Stackhouse</strain>
    </source>
</reference>
<name>R7QN29_CHOCR</name>
<dbReference type="CDD" id="cd04452">
    <property type="entry name" value="S1_IF2_alpha"/>
    <property type="match status" value="1"/>
</dbReference>
<dbReference type="InterPro" id="IPR012340">
    <property type="entry name" value="NA-bd_OB-fold"/>
</dbReference>
<proteinExistence type="inferred from homology"/>
<keyword evidence="3" id="KW-0597">Phosphoprotein</keyword>
<dbReference type="PhylomeDB" id="R7QN29"/>
<dbReference type="GO" id="GO:0005850">
    <property type="term" value="C:eukaryotic translation initiation factor 2 complex"/>
    <property type="evidence" value="ECO:0007669"/>
    <property type="project" value="TreeGrafter"/>
</dbReference>
<dbReference type="OrthoDB" id="1685042at2759"/>
<dbReference type="PROSITE" id="PS50126">
    <property type="entry name" value="S1"/>
    <property type="match status" value="1"/>
</dbReference>
<dbReference type="GO" id="GO:0043022">
    <property type="term" value="F:ribosome binding"/>
    <property type="evidence" value="ECO:0007669"/>
    <property type="project" value="TreeGrafter"/>
</dbReference>
<evidence type="ECO:0000313" key="7">
    <source>
        <dbReference type="EMBL" id="CDF39912.1"/>
    </source>
</evidence>
<dbReference type="SUPFAM" id="SSF110993">
    <property type="entry name" value="eIF-2-alpha, C-terminal domain"/>
    <property type="match status" value="1"/>
</dbReference>
<dbReference type="InterPro" id="IPR024055">
    <property type="entry name" value="TIF2_asu_C"/>
</dbReference>
<evidence type="ECO:0000256" key="4">
    <source>
        <dbReference type="ARBA" id="ARBA00022917"/>
    </source>
</evidence>
<dbReference type="Pfam" id="PF07541">
    <property type="entry name" value="EIF_2_alpha"/>
    <property type="match status" value="1"/>
</dbReference>
<dbReference type="KEGG" id="ccp:CHC_T00009249001"/>
<dbReference type="GO" id="GO:0003743">
    <property type="term" value="F:translation initiation factor activity"/>
    <property type="evidence" value="ECO:0007669"/>
    <property type="project" value="UniProtKB-KW"/>
</dbReference>
<keyword evidence="4" id="KW-0648">Protein biosynthesis</keyword>
<dbReference type="EMBL" id="HG002094">
    <property type="protein sequence ID" value="CDF39912.1"/>
    <property type="molecule type" value="Genomic_DNA"/>
</dbReference>
<keyword evidence="2 7" id="KW-0396">Initiation factor</keyword>
<dbReference type="Pfam" id="PF00575">
    <property type="entry name" value="S1"/>
    <property type="match status" value="1"/>
</dbReference>
<feature type="compositionally biased region" description="Acidic residues" evidence="5">
    <location>
        <begin position="299"/>
        <end position="309"/>
    </location>
</feature>
<dbReference type="GO" id="GO:0003723">
    <property type="term" value="F:RNA binding"/>
    <property type="evidence" value="ECO:0007669"/>
    <property type="project" value="InterPro"/>
</dbReference>
<organism evidence="7 8">
    <name type="scientific">Chondrus crispus</name>
    <name type="common">Carrageen Irish moss</name>
    <name type="synonym">Polymorpha crispa</name>
    <dbReference type="NCBI Taxonomy" id="2769"/>
    <lineage>
        <taxon>Eukaryota</taxon>
        <taxon>Rhodophyta</taxon>
        <taxon>Florideophyceae</taxon>
        <taxon>Rhodymeniophycidae</taxon>
        <taxon>Gigartinales</taxon>
        <taxon>Gigartinaceae</taxon>
        <taxon>Chondrus</taxon>
    </lineage>
</organism>
<dbReference type="Gene3D" id="3.30.70.1130">
    <property type="entry name" value="EIF_2_alpha"/>
    <property type="match status" value="1"/>
</dbReference>
<dbReference type="InterPro" id="IPR011488">
    <property type="entry name" value="TIF_2_asu"/>
</dbReference>
<evidence type="ECO:0000256" key="3">
    <source>
        <dbReference type="ARBA" id="ARBA00022553"/>
    </source>
</evidence>
<dbReference type="SUPFAM" id="SSF50249">
    <property type="entry name" value="Nucleic acid-binding proteins"/>
    <property type="match status" value="1"/>
</dbReference>
<dbReference type="InterPro" id="IPR044126">
    <property type="entry name" value="S1_IF2_alpha"/>
</dbReference>
<dbReference type="InterPro" id="IPR024054">
    <property type="entry name" value="TIF2_asu_middle_sf"/>
</dbReference>
<dbReference type="FunFam" id="2.40.50.140:FF:000015">
    <property type="entry name" value="Eukaryotic translation initiation factor 2 subunit alpha"/>
    <property type="match status" value="1"/>
</dbReference>
<protein>
    <submittedName>
        <fullName evidence="7">Translation initiation factor eIF2, subunit alpha</fullName>
    </submittedName>
</protein>
<keyword evidence="8" id="KW-1185">Reference proteome</keyword>
<dbReference type="Proteomes" id="UP000012073">
    <property type="component" value="Unassembled WGS sequence"/>
</dbReference>
<evidence type="ECO:0000256" key="2">
    <source>
        <dbReference type="ARBA" id="ARBA00022540"/>
    </source>
</evidence>
<dbReference type="GeneID" id="17317923"/>
<dbReference type="AlphaFoldDB" id="R7QN29"/>
<dbReference type="OMA" id="DVNEHQR"/>
<feature type="domain" description="S1 motif" evidence="6">
    <location>
        <begin position="21"/>
        <end position="92"/>
    </location>
</feature>